<name>A0ACC0AJB6_CATRO</name>
<evidence type="ECO:0000313" key="1">
    <source>
        <dbReference type="EMBL" id="KAI5660696.1"/>
    </source>
</evidence>
<dbReference type="Proteomes" id="UP001060085">
    <property type="component" value="Linkage Group LG05"/>
</dbReference>
<protein>
    <submittedName>
        <fullName evidence="1">Uncharacterized protein</fullName>
    </submittedName>
</protein>
<keyword evidence="2" id="KW-1185">Reference proteome</keyword>
<sequence length="138" mass="15541">MILKMCIGREEAQEDHQKNHKPFSCSSKPENNASISCELCNSKASLYCQADDAFLCRKCDKWVHSANFLAQRHIRCLLCNTCRCLTQRYLVGVSVEVTLPTVVRSSTTDSTTTTAGGHCNPDLETEYTRTVKEPFLFL</sequence>
<organism evidence="1 2">
    <name type="scientific">Catharanthus roseus</name>
    <name type="common">Madagascar periwinkle</name>
    <name type="synonym">Vinca rosea</name>
    <dbReference type="NCBI Taxonomy" id="4058"/>
    <lineage>
        <taxon>Eukaryota</taxon>
        <taxon>Viridiplantae</taxon>
        <taxon>Streptophyta</taxon>
        <taxon>Embryophyta</taxon>
        <taxon>Tracheophyta</taxon>
        <taxon>Spermatophyta</taxon>
        <taxon>Magnoliopsida</taxon>
        <taxon>eudicotyledons</taxon>
        <taxon>Gunneridae</taxon>
        <taxon>Pentapetalae</taxon>
        <taxon>asterids</taxon>
        <taxon>lamiids</taxon>
        <taxon>Gentianales</taxon>
        <taxon>Apocynaceae</taxon>
        <taxon>Rauvolfioideae</taxon>
        <taxon>Vinceae</taxon>
        <taxon>Catharanthinae</taxon>
        <taxon>Catharanthus</taxon>
    </lineage>
</organism>
<dbReference type="EMBL" id="CM044705">
    <property type="protein sequence ID" value="KAI5660696.1"/>
    <property type="molecule type" value="Genomic_DNA"/>
</dbReference>
<reference evidence="2" key="1">
    <citation type="journal article" date="2023" name="Nat. Plants">
        <title>Single-cell RNA sequencing provides a high-resolution roadmap for understanding the multicellular compartmentation of specialized metabolism.</title>
        <authorList>
            <person name="Sun S."/>
            <person name="Shen X."/>
            <person name="Li Y."/>
            <person name="Li Y."/>
            <person name="Wang S."/>
            <person name="Li R."/>
            <person name="Zhang H."/>
            <person name="Shen G."/>
            <person name="Guo B."/>
            <person name="Wei J."/>
            <person name="Xu J."/>
            <person name="St-Pierre B."/>
            <person name="Chen S."/>
            <person name="Sun C."/>
        </authorList>
    </citation>
    <scope>NUCLEOTIDE SEQUENCE [LARGE SCALE GENOMIC DNA]</scope>
</reference>
<gene>
    <name evidence="1" type="ORF">M9H77_20019</name>
</gene>
<accession>A0ACC0AJB6</accession>
<comment type="caution">
    <text evidence="1">The sequence shown here is derived from an EMBL/GenBank/DDBJ whole genome shotgun (WGS) entry which is preliminary data.</text>
</comment>
<evidence type="ECO:0000313" key="2">
    <source>
        <dbReference type="Proteomes" id="UP001060085"/>
    </source>
</evidence>
<proteinExistence type="predicted"/>